<evidence type="ECO:0000313" key="1">
    <source>
        <dbReference type="EMBL" id="KAI5657096.1"/>
    </source>
</evidence>
<organism evidence="1 2">
    <name type="scientific">Catharanthus roseus</name>
    <name type="common">Madagascar periwinkle</name>
    <name type="synonym">Vinca rosea</name>
    <dbReference type="NCBI Taxonomy" id="4058"/>
    <lineage>
        <taxon>Eukaryota</taxon>
        <taxon>Viridiplantae</taxon>
        <taxon>Streptophyta</taxon>
        <taxon>Embryophyta</taxon>
        <taxon>Tracheophyta</taxon>
        <taxon>Spermatophyta</taxon>
        <taxon>Magnoliopsida</taxon>
        <taxon>eudicotyledons</taxon>
        <taxon>Gunneridae</taxon>
        <taxon>Pentapetalae</taxon>
        <taxon>asterids</taxon>
        <taxon>lamiids</taxon>
        <taxon>Gentianales</taxon>
        <taxon>Apocynaceae</taxon>
        <taxon>Rauvolfioideae</taxon>
        <taxon>Vinceae</taxon>
        <taxon>Catharanthinae</taxon>
        <taxon>Catharanthus</taxon>
    </lineage>
</organism>
<sequence>MTKMWHAWEVKVSDRMRDLLGDAQAARKKPVWIPVMFWEQMIKYWESPEYKAFCERNKRNRNEGRGGRGVGKHTSDEISQGLIEVDEATISGGLSRDWLYGAGSEAAHLRVEKSRVAVGLPLCFLEAE</sequence>
<accession>A0ACC0A936</accession>
<keyword evidence="2" id="KW-1185">Reference proteome</keyword>
<gene>
    <name evidence="1" type="ORF">M9H77_25889</name>
</gene>
<proteinExistence type="predicted"/>
<reference evidence="2" key="1">
    <citation type="journal article" date="2023" name="Nat. Plants">
        <title>Single-cell RNA sequencing provides a high-resolution roadmap for understanding the multicellular compartmentation of specialized metabolism.</title>
        <authorList>
            <person name="Sun S."/>
            <person name="Shen X."/>
            <person name="Li Y."/>
            <person name="Li Y."/>
            <person name="Wang S."/>
            <person name="Li R."/>
            <person name="Zhang H."/>
            <person name="Shen G."/>
            <person name="Guo B."/>
            <person name="Wei J."/>
            <person name="Xu J."/>
            <person name="St-Pierre B."/>
            <person name="Chen S."/>
            <person name="Sun C."/>
        </authorList>
    </citation>
    <scope>NUCLEOTIDE SEQUENCE [LARGE SCALE GENOMIC DNA]</scope>
</reference>
<dbReference type="EMBL" id="CM044706">
    <property type="protein sequence ID" value="KAI5657096.1"/>
    <property type="molecule type" value="Genomic_DNA"/>
</dbReference>
<comment type="caution">
    <text evidence="1">The sequence shown here is derived from an EMBL/GenBank/DDBJ whole genome shotgun (WGS) entry which is preliminary data.</text>
</comment>
<evidence type="ECO:0000313" key="2">
    <source>
        <dbReference type="Proteomes" id="UP001060085"/>
    </source>
</evidence>
<protein>
    <submittedName>
        <fullName evidence="1">Uncharacterized protein</fullName>
    </submittedName>
</protein>
<name>A0ACC0A936_CATRO</name>
<dbReference type="Proteomes" id="UP001060085">
    <property type="component" value="Linkage Group LG06"/>
</dbReference>